<dbReference type="eggNOG" id="COG2137">
    <property type="taxonomic scope" value="Bacteria"/>
</dbReference>
<dbReference type="HAMAP" id="MF_01114">
    <property type="entry name" value="RecX"/>
    <property type="match status" value="1"/>
</dbReference>
<dbReference type="Gene3D" id="1.10.10.10">
    <property type="entry name" value="Winged helix-like DNA-binding domain superfamily/Winged helix DNA-binding domain"/>
    <property type="match status" value="4"/>
</dbReference>
<dbReference type="RefSeq" id="WP_074731972.1">
    <property type="nucleotide sequence ID" value="NZ_FNYK01000021.1"/>
</dbReference>
<sequence length="656" mass="75616">MRIGIFTDTYLPDINGVATSSNILARELIKHGHDVIVVTTELPEGSKYQDQGHVIRVPGLDLKKIYGYRLASIYSFSGMKEIKEFDPEIIHIQTEFGVGIFGKIVGEILDIPVCYTYHTMWRDYSHYISRGIGPVDSVMKKIIEKISKVYGNSCAQLIVPSNKTKVALESYGIDNNIAVIPTGLELDRFYQRNEHLVNLIKDEYHLHHKFVITFLGRIAPEKSIDFILESLQQFLKEHDDALLMIVGGGPQLDDLKIYARELGLEDHVIFTGTKEPQEVPSFYHASSLFVSASTTETQGLTYIEAMASGLPVLARYDKNLEDVIKNGENGYFFNTREELLDLVENLKKSDLHLLSQKAKEDSEEYSAERFYQKIITVYNKAIHHYIYRYVIKRLEKMDEKKYLMTVGYDSHETKVSVTADTMKRYGLAVGHEINREELDALRELEQFSQCYNLGLKYLSYHDYPSEKLKKKLLTKGFDEMAVERAMDQFMTRGLVDDYDYALNKIHHYLRLGYGLNRSAMNLKKEGIPASIIDQALDEFTNDIEVDRAVALVKKLYNENSTRSPAALVASIKNKLFNKGFSEETVNEAMNAIHMEFPHERTKLLLEKEYDRVFSRYQRKFAGKQLKNKLITFLIQKGYSYDDVVEVVEEKWKEDEE</sequence>
<dbReference type="Pfam" id="PF13439">
    <property type="entry name" value="Glyco_transf_4"/>
    <property type="match status" value="1"/>
</dbReference>
<keyword evidence="4 5" id="KW-0963">Cytoplasm</keyword>
<dbReference type="PANTHER" id="PTHR45947:SF3">
    <property type="entry name" value="SULFOQUINOVOSYL TRANSFERASE SQD2"/>
    <property type="match status" value="1"/>
</dbReference>
<dbReference type="Pfam" id="PF21981">
    <property type="entry name" value="RecX_HTH3"/>
    <property type="match status" value="1"/>
</dbReference>
<dbReference type="GO" id="GO:0016758">
    <property type="term" value="F:hexosyltransferase activity"/>
    <property type="evidence" value="ECO:0007669"/>
    <property type="project" value="TreeGrafter"/>
</dbReference>
<evidence type="ECO:0000259" key="8">
    <source>
        <dbReference type="Pfam" id="PF21981"/>
    </source>
</evidence>
<dbReference type="InterPro" id="IPR053926">
    <property type="entry name" value="RecX_HTH_1st"/>
</dbReference>
<evidence type="ECO:0000256" key="1">
    <source>
        <dbReference type="ARBA" id="ARBA00004496"/>
    </source>
</evidence>
<dbReference type="eggNOG" id="COG0438">
    <property type="taxonomic scope" value="Bacteria"/>
</dbReference>
<keyword evidence="11" id="KW-1185">Reference proteome</keyword>
<proteinExistence type="inferred from homology"/>
<evidence type="ECO:0000256" key="4">
    <source>
        <dbReference type="ARBA" id="ARBA00022490"/>
    </source>
</evidence>
<accession>A0A1H6TFX7</accession>
<dbReference type="GO" id="GO:0006282">
    <property type="term" value="P:regulation of DNA repair"/>
    <property type="evidence" value="ECO:0007669"/>
    <property type="project" value="UniProtKB-UniRule"/>
</dbReference>
<name>A0A1H6TFX7_9FIRM</name>
<protein>
    <recommendedName>
        <fullName evidence="3 5">Regulatory protein RecX</fullName>
    </recommendedName>
</protein>
<dbReference type="InterPro" id="IPR050194">
    <property type="entry name" value="Glycosyltransferase_grp1"/>
</dbReference>
<gene>
    <name evidence="5" type="primary">recX</name>
    <name evidence="10" type="ORF">SAMN04487834_102130</name>
</gene>
<evidence type="ECO:0000259" key="9">
    <source>
        <dbReference type="Pfam" id="PF21982"/>
    </source>
</evidence>
<dbReference type="GO" id="GO:0005737">
    <property type="term" value="C:cytoplasm"/>
    <property type="evidence" value="ECO:0007669"/>
    <property type="project" value="UniProtKB-SubCell"/>
</dbReference>
<organism evidence="10 11">
    <name type="scientific">Sharpea azabuensis</name>
    <dbReference type="NCBI Taxonomy" id="322505"/>
    <lineage>
        <taxon>Bacteria</taxon>
        <taxon>Bacillati</taxon>
        <taxon>Bacillota</taxon>
        <taxon>Erysipelotrichia</taxon>
        <taxon>Erysipelotrichales</taxon>
        <taxon>Coprobacillaceae</taxon>
        <taxon>Sharpea</taxon>
    </lineage>
</organism>
<dbReference type="AlphaFoldDB" id="A0A1H6TFX7"/>
<dbReference type="PANTHER" id="PTHR45947">
    <property type="entry name" value="SULFOQUINOVOSYL TRANSFERASE SQD2"/>
    <property type="match status" value="1"/>
</dbReference>
<dbReference type="InterPro" id="IPR028098">
    <property type="entry name" value="Glyco_trans_4-like_N"/>
</dbReference>
<dbReference type="Pfam" id="PF00534">
    <property type="entry name" value="Glycos_transf_1"/>
    <property type="match status" value="1"/>
</dbReference>
<dbReference type="Gene3D" id="3.40.50.2000">
    <property type="entry name" value="Glycogen Phosphorylase B"/>
    <property type="match status" value="2"/>
</dbReference>
<evidence type="ECO:0000256" key="2">
    <source>
        <dbReference type="ARBA" id="ARBA00009695"/>
    </source>
</evidence>
<feature type="domain" description="Glycosyltransferase subfamily 4-like N-terminal" evidence="7">
    <location>
        <begin position="14"/>
        <end position="188"/>
    </location>
</feature>
<dbReference type="STRING" id="322505.SAMN04487836_12133"/>
<dbReference type="Proteomes" id="UP000183028">
    <property type="component" value="Unassembled WGS sequence"/>
</dbReference>
<comment type="function">
    <text evidence="5">Modulates RecA activity.</text>
</comment>
<dbReference type="OrthoDB" id="9802525at2"/>
<dbReference type="EMBL" id="FNYK01000021">
    <property type="protein sequence ID" value="SEI75200.1"/>
    <property type="molecule type" value="Genomic_DNA"/>
</dbReference>
<dbReference type="InterPro" id="IPR003783">
    <property type="entry name" value="Regulatory_RecX"/>
</dbReference>
<evidence type="ECO:0000313" key="11">
    <source>
        <dbReference type="Proteomes" id="UP000183028"/>
    </source>
</evidence>
<dbReference type="Pfam" id="PF21982">
    <property type="entry name" value="RecX_HTH1"/>
    <property type="match status" value="1"/>
</dbReference>
<dbReference type="SUPFAM" id="SSF53756">
    <property type="entry name" value="UDP-Glycosyltransferase/glycogen phosphorylase"/>
    <property type="match status" value="1"/>
</dbReference>
<dbReference type="InterPro" id="IPR001296">
    <property type="entry name" value="Glyco_trans_1"/>
</dbReference>
<feature type="domain" description="RecX third three-helical" evidence="8">
    <location>
        <begin position="605"/>
        <end position="646"/>
    </location>
</feature>
<feature type="domain" description="Glycosyl transferase family 1" evidence="6">
    <location>
        <begin position="207"/>
        <end position="350"/>
    </location>
</feature>
<keyword evidence="10" id="KW-0808">Transferase</keyword>
<reference evidence="11" key="1">
    <citation type="submission" date="2016-10" db="EMBL/GenBank/DDBJ databases">
        <authorList>
            <person name="Varghese N."/>
            <person name="Submissions S."/>
        </authorList>
    </citation>
    <scope>NUCLEOTIDE SEQUENCE [LARGE SCALE GENOMIC DNA]</scope>
    <source>
        <strain evidence="11">DSM 20406</strain>
    </source>
</reference>
<evidence type="ECO:0000259" key="6">
    <source>
        <dbReference type="Pfam" id="PF00534"/>
    </source>
</evidence>
<evidence type="ECO:0000256" key="3">
    <source>
        <dbReference type="ARBA" id="ARBA00018111"/>
    </source>
</evidence>
<dbReference type="InterPro" id="IPR036388">
    <property type="entry name" value="WH-like_DNA-bd_sf"/>
</dbReference>
<evidence type="ECO:0000256" key="5">
    <source>
        <dbReference type="HAMAP-Rule" id="MF_01114"/>
    </source>
</evidence>
<comment type="subcellular location">
    <subcellularLocation>
        <location evidence="1 5">Cytoplasm</location>
    </subcellularLocation>
</comment>
<feature type="domain" description="RecX first three-helical" evidence="9">
    <location>
        <begin position="450"/>
        <end position="488"/>
    </location>
</feature>
<dbReference type="InterPro" id="IPR053925">
    <property type="entry name" value="RecX_HTH_3rd"/>
</dbReference>
<evidence type="ECO:0000259" key="7">
    <source>
        <dbReference type="Pfam" id="PF13439"/>
    </source>
</evidence>
<evidence type="ECO:0000313" key="10">
    <source>
        <dbReference type="EMBL" id="SEI75200.1"/>
    </source>
</evidence>
<comment type="similarity">
    <text evidence="2 5">Belongs to the RecX family.</text>
</comment>